<evidence type="ECO:0000259" key="1">
    <source>
        <dbReference type="SMART" id="SM00418"/>
    </source>
</evidence>
<dbReference type="CDD" id="cd00090">
    <property type="entry name" value="HTH_ARSR"/>
    <property type="match status" value="1"/>
</dbReference>
<evidence type="ECO:0000313" key="3">
    <source>
        <dbReference type="Proteomes" id="UP000050360"/>
    </source>
</evidence>
<dbReference type="PANTHER" id="PTHR38600">
    <property type="entry name" value="TRANSCRIPTIONAL REGULATORY PROTEIN"/>
    <property type="match status" value="1"/>
</dbReference>
<dbReference type="AlphaFoldDB" id="A0A0P8DY93"/>
<sequence>MFAGTRGGHTRGFILKHLIDKPYNANQLAEALNIDYKTIRHHLDVLAKNGIITTKGNKYGKIYFLSQILKANLDDFNQIWDKINIVL</sequence>
<accession>A0A0P8DY93</accession>
<protein>
    <submittedName>
        <fullName evidence="2">Bacterial regulatory protein, arsR family</fullName>
    </submittedName>
</protein>
<comment type="caution">
    <text evidence="2">The sequence shown here is derived from an EMBL/GenBank/DDBJ whole genome shotgun (WGS) entry which is preliminary data.</text>
</comment>
<dbReference type="SUPFAM" id="SSF46785">
    <property type="entry name" value="Winged helix' DNA-binding domain"/>
    <property type="match status" value="1"/>
</dbReference>
<dbReference type="Proteomes" id="UP000050360">
    <property type="component" value="Unassembled WGS sequence"/>
</dbReference>
<dbReference type="PANTHER" id="PTHR38600:SF1">
    <property type="entry name" value="TRANSCRIPTIONAL REGULATORY PROTEIN"/>
    <property type="match status" value="1"/>
</dbReference>
<gene>
    <name evidence="2" type="ORF">MPEBLZ_02689</name>
</gene>
<dbReference type="InterPro" id="IPR001845">
    <property type="entry name" value="HTH_ArsR_DNA-bd_dom"/>
</dbReference>
<dbReference type="InterPro" id="IPR036388">
    <property type="entry name" value="WH-like_DNA-bd_sf"/>
</dbReference>
<evidence type="ECO:0000313" key="2">
    <source>
        <dbReference type="EMBL" id="KPQ42742.1"/>
    </source>
</evidence>
<proteinExistence type="predicted"/>
<organism evidence="2 3">
    <name type="scientific">Candidatus Methanoperedens nitratireducens</name>
    <dbReference type="NCBI Taxonomy" id="1392998"/>
    <lineage>
        <taxon>Archaea</taxon>
        <taxon>Methanobacteriati</taxon>
        <taxon>Methanobacteriota</taxon>
        <taxon>Stenosarchaea group</taxon>
        <taxon>Methanomicrobia</taxon>
        <taxon>Methanosarcinales</taxon>
        <taxon>ANME-2 cluster</taxon>
        <taxon>Candidatus Methanoperedentaceae</taxon>
        <taxon>Candidatus Methanoperedens</taxon>
    </lineage>
</organism>
<dbReference type="InterPro" id="IPR036390">
    <property type="entry name" value="WH_DNA-bd_sf"/>
</dbReference>
<dbReference type="EMBL" id="LKCM01000206">
    <property type="protein sequence ID" value="KPQ42742.1"/>
    <property type="molecule type" value="Genomic_DNA"/>
</dbReference>
<dbReference type="SMART" id="SM00418">
    <property type="entry name" value="HTH_ARSR"/>
    <property type="match status" value="1"/>
</dbReference>
<dbReference type="Pfam" id="PF01022">
    <property type="entry name" value="HTH_5"/>
    <property type="match status" value="1"/>
</dbReference>
<feature type="domain" description="HTH arsR-type" evidence="1">
    <location>
        <begin position="11"/>
        <end position="74"/>
    </location>
</feature>
<dbReference type="GO" id="GO:0003700">
    <property type="term" value="F:DNA-binding transcription factor activity"/>
    <property type="evidence" value="ECO:0007669"/>
    <property type="project" value="InterPro"/>
</dbReference>
<dbReference type="Gene3D" id="1.10.10.10">
    <property type="entry name" value="Winged helix-like DNA-binding domain superfamily/Winged helix DNA-binding domain"/>
    <property type="match status" value="1"/>
</dbReference>
<reference evidence="2 3" key="1">
    <citation type="submission" date="2015-09" db="EMBL/GenBank/DDBJ databases">
        <title>A metagenomics-based metabolic model of nitrate-dependent anaerobic oxidation of methane by Methanoperedens-like archaea.</title>
        <authorList>
            <person name="Arshad A."/>
            <person name="Speth D.R."/>
            <person name="De Graaf R.M."/>
            <person name="Op Den Camp H.J."/>
            <person name="Jetten M.S."/>
            <person name="Welte C.U."/>
        </authorList>
    </citation>
    <scope>NUCLEOTIDE SEQUENCE [LARGE SCALE GENOMIC DNA]</scope>
</reference>
<name>A0A0P8DY93_9EURY</name>
<dbReference type="InterPro" id="IPR011991">
    <property type="entry name" value="ArsR-like_HTH"/>
</dbReference>